<organism evidence="6 7">
    <name type="scientific">Parahaliea maris</name>
    <dbReference type="NCBI Taxonomy" id="2716870"/>
    <lineage>
        <taxon>Bacteria</taxon>
        <taxon>Pseudomonadati</taxon>
        <taxon>Pseudomonadota</taxon>
        <taxon>Gammaproteobacteria</taxon>
        <taxon>Cellvibrionales</taxon>
        <taxon>Halieaceae</taxon>
        <taxon>Parahaliea</taxon>
    </lineage>
</organism>
<dbReference type="PANTHER" id="PTHR19211:SF6">
    <property type="entry name" value="BLL7188 PROTEIN"/>
    <property type="match status" value="1"/>
</dbReference>
<evidence type="ECO:0000256" key="1">
    <source>
        <dbReference type="ARBA" id="ARBA00022737"/>
    </source>
</evidence>
<evidence type="ECO:0000256" key="3">
    <source>
        <dbReference type="ARBA" id="ARBA00022840"/>
    </source>
</evidence>
<keyword evidence="1" id="KW-0677">Repeat</keyword>
<proteinExistence type="predicted"/>
<keyword evidence="7" id="KW-1185">Reference proteome</keyword>
<name>A0A5C9A9N6_9GAMM</name>
<dbReference type="GO" id="GO:0005524">
    <property type="term" value="F:ATP binding"/>
    <property type="evidence" value="ECO:0007669"/>
    <property type="project" value="UniProtKB-KW"/>
</dbReference>
<evidence type="ECO:0000256" key="4">
    <source>
        <dbReference type="SAM" id="MobiDB-lite"/>
    </source>
</evidence>
<feature type="region of interest" description="Disordered" evidence="4">
    <location>
        <begin position="254"/>
        <end position="305"/>
    </location>
</feature>
<feature type="compositionally biased region" description="Basic and acidic residues" evidence="4">
    <location>
        <begin position="261"/>
        <end position="293"/>
    </location>
</feature>
<dbReference type="Gene3D" id="3.40.50.300">
    <property type="entry name" value="P-loop containing nucleotide triphosphate hydrolases"/>
    <property type="match status" value="2"/>
</dbReference>
<keyword evidence="3 6" id="KW-0067">ATP-binding</keyword>
<dbReference type="Pfam" id="PF00005">
    <property type="entry name" value="ABC_tran"/>
    <property type="match status" value="2"/>
</dbReference>
<dbReference type="InterPro" id="IPR003593">
    <property type="entry name" value="AAA+_ATPase"/>
</dbReference>
<dbReference type="InterPro" id="IPR027417">
    <property type="entry name" value="P-loop_NTPase"/>
</dbReference>
<evidence type="ECO:0000313" key="6">
    <source>
        <dbReference type="EMBL" id="TXS96307.1"/>
    </source>
</evidence>
<dbReference type="InterPro" id="IPR017871">
    <property type="entry name" value="ABC_transporter-like_CS"/>
</dbReference>
<dbReference type="RefSeq" id="WP_148066575.1">
    <property type="nucleotide sequence ID" value="NZ_VRZA01000001.1"/>
</dbReference>
<dbReference type="GO" id="GO:0016887">
    <property type="term" value="F:ATP hydrolysis activity"/>
    <property type="evidence" value="ECO:0007669"/>
    <property type="project" value="InterPro"/>
</dbReference>
<dbReference type="PROSITE" id="PS00211">
    <property type="entry name" value="ABC_TRANSPORTER_1"/>
    <property type="match status" value="1"/>
</dbReference>
<dbReference type="PROSITE" id="PS50893">
    <property type="entry name" value="ABC_TRANSPORTER_2"/>
    <property type="match status" value="2"/>
</dbReference>
<dbReference type="Proteomes" id="UP000321039">
    <property type="component" value="Unassembled WGS sequence"/>
</dbReference>
<dbReference type="InterPro" id="IPR050611">
    <property type="entry name" value="ABCF"/>
</dbReference>
<keyword evidence="2" id="KW-0547">Nucleotide-binding</keyword>
<evidence type="ECO:0000259" key="5">
    <source>
        <dbReference type="PROSITE" id="PS50893"/>
    </source>
</evidence>
<dbReference type="CDD" id="cd03221">
    <property type="entry name" value="ABCF_EF-3"/>
    <property type="match status" value="1"/>
</dbReference>
<comment type="caution">
    <text evidence="6">The sequence shown here is derived from an EMBL/GenBank/DDBJ whole genome shotgun (WGS) entry which is preliminary data.</text>
</comment>
<gene>
    <name evidence="6" type="ORF">FV139_02075</name>
</gene>
<evidence type="ECO:0000256" key="2">
    <source>
        <dbReference type="ARBA" id="ARBA00022741"/>
    </source>
</evidence>
<dbReference type="AlphaFoldDB" id="A0A5C9A9N6"/>
<evidence type="ECO:0000313" key="7">
    <source>
        <dbReference type="Proteomes" id="UP000321039"/>
    </source>
</evidence>
<protein>
    <submittedName>
        <fullName evidence="6">ABC-F family ATP-binding cassette domain-containing protein</fullName>
    </submittedName>
</protein>
<dbReference type="FunFam" id="3.40.50.300:FF:001320">
    <property type="entry name" value="Heme ABC transporter ATP-binding protein"/>
    <property type="match status" value="1"/>
</dbReference>
<feature type="domain" description="ABC transporter" evidence="5">
    <location>
        <begin position="11"/>
        <end position="241"/>
    </location>
</feature>
<feature type="domain" description="ABC transporter" evidence="5">
    <location>
        <begin position="343"/>
        <end position="531"/>
    </location>
</feature>
<accession>A0A5C9A9N6</accession>
<dbReference type="EMBL" id="VRZA01000001">
    <property type="protein sequence ID" value="TXS96307.1"/>
    <property type="molecule type" value="Genomic_DNA"/>
</dbReference>
<dbReference type="PANTHER" id="PTHR19211">
    <property type="entry name" value="ATP-BINDING TRANSPORT PROTEIN-RELATED"/>
    <property type="match status" value="1"/>
</dbReference>
<dbReference type="InterPro" id="IPR003439">
    <property type="entry name" value="ABC_transporter-like_ATP-bd"/>
</dbReference>
<reference evidence="6 7" key="1">
    <citation type="submission" date="2019-08" db="EMBL/GenBank/DDBJ databases">
        <title>Parahaliea maris sp. nov., isolated from the surface seawater.</title>
        <authorList>
            <person name="Liu Y."/>
        </authorList>
    </citation>
    <scope>NUCLEOTIDE SEQUENCE [LARGE SCALE GENOMIC DNA]</scope>
    <source>
        <strain evidence="6 7">HSLHS9</strain>
    </source>
</reference>
<dbReference type="SMART" id="SM00382">
    <property type="entry name" value="AAA"/>
    <property type="match status" value="2"/>
</dbReference>
<sequence>MPALSTKRYTITLHDLSAATPEGRPLFSSLNLGFGPERTGLVGANGVGKSTLLRLIAGDLQPIAGAIDVQARCAWLRQGLNVDAQQTVADLFGLREPLQCLARIERGEGSERDFSQADWTLPARLAQALEQTGLSLSADTLLGHLSGGQRTRVALAALLFQRADFLLLDEPTNDLDREGRQAVAELLDQWRGGALVVSHDRSLLQRMDSIVELTSLGATRYGGNWEHFQARKFVERAAAERELMDARKTLASVSHSAQVTAERKARRDGAGRRKRARGDAPKVLLDKRKERSETTGGGNARLAEARRAQAEEALAAARGKVEATRSLTVALASTGLATGKAMLRLDGVCAGYAARGPVLEAVSLAINGPERVAVTGANGSGKSTLLAVMAGELTPSAGMVERPVACARLDQSAGLLDNASSVLQNFTRLNPGEGEEACRAALARLGFRAAAALQLVSSLSGGERLRAALACVLGGVAPPPLLLLDEPTNHLDLEAIAAVEAGLNAYDGALVVVSHDDTFLRNIGITRRIEL</sequence>
<dbReference type="SUPFAM" id="SSF52540">
    <property type="entry name" value="P-loop containing nucleoside triphosphate hydrolases"/>
    <property type="match status" value="2"/>
</dbReference>